<dbReference type="NCBIfam" id="TIGR02868">
    <property type="entry name" value="CydC"/>
    <property type="match status" value="1"/>
</dbReference>
<dbReference type="GO" id="GO:0034775">
    <property type="term" value="P:glutathione transmembrane transport"/>
    <property type="evidence" value="ECO:0007669"/>
    <property type="project" value="InterPro"/>
</dbReference>
<evidence type="ECO:0000256" key="7">
    <source>
        <dbReference type="ARBA" id="ARBA00022989"/>
    </source>
</evidence>
<protein>
    <submittedName>
        <fullName evidence="12">Thiol reductant ABC exporter subunit CydC</fullName>
    </submittedName>
</protein>
<dbReference type="InterPro" id="IPR039421">
    <property type="entry name" value="Type_1_exporter"/>
</dbReference>
<keyword evidence="6" id="KW-0067">ATP-binding</keyword>
<dbReference type="GO" id="GO:0034040">
    <property type="term" value="F:ATPase-coupled lipid transmembrane transporter activity"/>
    <property type="evidence" value="ECO:0007669"/>
    <property type="project" value="TreeGrafter"/>
</dbReference>
<evidence type="ECO:0000256" key="4">
    <source>
        <dbReference type="ARBA" id="ARBA00022692"/>
    </source>
</evidence>
<dbReference type="InterPro" id="IPR011527">
    <property type="entry name" value="ABC1_TM_dom"/>
</dbReference>
<feature type="transmembrane region" description="Helical" evidence="9">
    <location>
        <begin position="48"/>
        <end position="68"/>
    </location>
</feature>
<evidence type="ECO:0000313" key="13">
    <source>
        <dbReference type="Proteomes" id="UP000250642"/>
    </source>
</evidence>
<feature type="domain" description="ABC transporter" evidence="10">
    <location>
        <begin position="338"/>
        <end position="567"/>
    </location>
</feature>
<keyword evidence="5" id="KW-0547">Nucleotide-binding</keyword>
<dbReference type="AlphaFoldDB" id="A0A329QQ90"/>
<dbReference type="InterPro" id="IPR014223">
    <property type="entry name" value="ABC_CydC/D"/>
</dbReference>
<evidence type="ECO:0000313" key="12">
    <source>
        <dbReference type="EMBL" id="RAW13512.1"/>
    </source>
</evidence>
<evidence type="ECO:0000259" key="11">
    <source>
        <dbReference type="PROSITE" id="PS50929"/>
    </source>
</evidence>
<dbReference type="PANTHER" id="PTHR24221">
    <property type="entry name" value="ATP-BINDING CASSETTE SUB-FAMILY B"/>
    <property type="match status" value="1"/>
</dbReference>
<keyword evidence="3" id="KW-1003">Cell membrane</keyword>
<feature type="transmembrane region" description="Helical" evidence="9">
    <location>
        <begin position="18"/>
        <end position="42"/>
    </location>
</feature>
<dbReference type="SMART" id="SM00382">
    <property type="entry name" value="AAA"/>
    <property type="match status" value="1"/>
</dbReference>
<evidence type="ECO:0000256" key="1">
    <source>
        <dbReference type="ARBA" id="ARBA00004651"/>
    </source>
</evidence>
<dbReference type="Pfam" id="PF00005">
    <property type="entry name" value="ABC_tran"/>
    <property type="match status" value="1"/>
</dbReference>
<evidence type="ECO:0000256" key="3">
    <source>
        <dbReference type="ARBA" id="ARBA00022475"/>
    </source>
</evidence>
<sequence length="577" mass="64173">MNELAILSKAMIQERKDIIFSILGGFIAGIAGVALFSASGYLISQTVFAPPLYTLIVLTSLVKLLGLLRAASRYGERLYSHRATFSMLSRLRTSFFARLIPLTPGILNKKRSGDLLARIVGDVESLQHYFLRVAYPPIIVVMVFLATVLFTSSFSLWIVVLFVVGMLTTTLVVPGIVLLGQRKIHGHVREQRALLSTEVTEVLYGFRDLKVYGQLTHREQQLQQASAALTVHQQRAAGNLLRGQSMHALVTFLISWGVLTLGAYLIIDGALAGVFLAMLVMASLTVFEEAAAMATLPLYKQDSEHAAKRLTETIQTSDRQAVSTRQEGALSGNQAVSLDLTDVTFQYEGEWRPALKDITLHILPGSKTAIVGPSGSGKSTIIELLLKLRTPTTGEIRLNDVSVKELDEVSIWQTANVVLQQSHFFRGTIRDNLLLNDEEHSDEQLVDILEKVQLPNTSLTDVVYEKGENLSDGEKQRLALARAMLRKGRLWLLDEPTSSMDYVTEERVMKYLYAQAAEDTLLLICHRLTGLEEMDRIVVMEQGRVVEAGSFAELMEQKGYFYEMKKIERQLIGEVGV</sequence>
<dbReference type="GO" id="GO:0016887">
    <property type="term" value="F:ATP hydrolysis activity"/>
    <property type="evidence" value="ECO:0007669"/>
    <property type="project" value="InterPro"/>
</dbReference>
<organism evidence="12 13">
    <name type="scientific">Paenibacillus taichungensis</name>
    <dbReference type="NCBI Taxonomy" id="484184"/>
    <lineage>
        <taxon>Bacteria</taxon>
        <taxon>Bacillati</taxon>
        <taxon>Bacillota</taxon>
        <taxon>Bacilli</taxon>
        <taxon>Bacillales</taxon>
        <taxon>Paenibacillaceae</taxon>
        <taxon>Paenibacillus</taxon>
    </lineage>
</organism>
<dbReference type="PROSITE" id="PS50893">
    <property type="entry name" value="ABC_TRANSPORTER_2"/>
    <property type="match status" value="1"/>
</dbReference>
<dbReference type="InterPro" id="IPR036640">
    <property type="entry name" value="ABC1_TM_sf"/>
</dbReference>
<dbReference type="CDD" id="cd03228">
    <property type="entry name" value="ABCC_MRP_Like"/>
    <property type="match status" value="1"/>
</dbReference>
<dbReference type="InterPro" id="IPR003439">
    <property type="entry name" value="ABC_transporter-like_ATP-bd"/>
</dbReference>
<dbReference type="RefSeq" id="WP_113054461.1">
    <property type="nucleotide sequence ID" value="NZ_QEVW01000012.1"/>
</dbReference>
<reference evidence="12 13" key="1">
    <citation type="submission" date="2018-04" db="EMBL/GenBank/DDBJ databases">
        <title>Paenibacillus taichungensis Genome sequencing and assembly.</title>
        <authorList>
            <person name="Xu J."/>
            <person name="Rensing C."/>
            <person name="Mazhar H.S."/>
        </authorList>
    </citation>
    <scope>NUCLEOTIDE SEQUENCE [LARGE SCALE GENOMIC DNA]</scope>
    <source>
        <strain evidence="12 13">NC1</strain>
    </source>
</reference>
<dbReference type="InterPro" id="IPR003593">
    <property type="entry name" value="AAA+_ATPase"/>
</dbReference>
<keyword evidence="7 9" id="KW-1133">Transmembrane helix</keyword>
<dbReference type="SUPFAM" id="SSF52540">
    <property type="entry name" value="P-loop containing nucleoside triphosphate hydrolases"/>
    <property type="match status" value="1"/>
</dbReference>
<dbReference type="GO" id="GO:0005886">
    <property type="term" value="C:plasma membrane"/>
    <property type="evidence" value="ECO:0007669"/>
    <property type="project" value="UniProtKB-SubCell"/>
</dbReference>
<dbReference type="SUPFAM" id="SSF90123">
    <property type="entry name" value="ABC transporter transmembrane region"/>
    <property type="match status" value="1"/>
</dbReference>
<evidence type="ECO:0000256" key="8">
    <source>
        <dbReference type="ARBA" id="ARBA00023136"/>
    </source>
</evidence>
<comment type="caution">
    <text evidence="12">The sequence shown here is derived from an EMBL/GenBank/DDBJ whole genome shotgun (WGS) entry which is preliminary data.</text>
</comment>
<dbReference type="FunFam" id="3.40.50.300:FF:000854">
    <property type="entry name" value="Multidrug ABC transporter ATP-binding protein"/>
    <property type="match status" value="1"/>
</dbReference>
<dbReference type="GO" id="GO:0045454">
    <property type="term" value="P:cell redox homeostasis"/>
    <property type="evidence" value="ECO:0007669"/>
    <property type="project" value="InterPro"/>
</dbReference>
<proteinExistence type="predicted"/>
<dbReference type="GO" id="GO:0140359">
    <property type="term" value="F:ABC-type transporter activity"/>
    <property type="evidence" value="ECO:0007669"/>
    <property type="project" value="InterPro"/>
</dbReference>
<keyword evidence="4 9" id="KW-0812">Transmembrane</keyword>
<dbReference type="Gene3D" id="1.20.1560.10">
    <property type="entry name" value="ABC transporter type 1, transmembrane domain"/>
    <property type="match status" value="1"/>
</dbReference>
<feature type="transmembrane region" description="Helical" evidence="9">
    <location>
        <begin position="248"/>
        <end position="267"/>
    </location>
</feature>
<feature type="transmembrane region" description="Helical" evidence="9">
    <location>
        <begin position="156"/>
        <end position="179"/>
    </location>
</feature>
<dbReference type="CDD" id="cd18585">
    <property type="entry name" value="ABC_6TM_CydC"/>
    <property type="match status" value="1"/>
</dbReference>
<feature type="domain" description="ABC transmembrane type-1" evidence="11">
    <location>
        <begin position="19"/>
        <end position="288"/>
    </location>
</feature>
<dbReference type="PROSITE" id="PS50929">
    <property type="entry name" value="ABC_TM1F"/>
    <property type="match status" value="1"/>
</dbReference>
<evidence type="ECO:0000256" key="9">
    <source>
        <dbReference type="SAM" id="Phobius"/>
    </source>
</evidence>
<evidence type="ECO:0000259" key="10">
    <source>
        <dbReference type="PROSITE" id="PS50893"/>
    </source>
</evidence>
<dbReference type="EMBL" id="QEVW01000012">
    <property type="protein sequence ID" value="RAW13512.1"/>
    <property type="molecule type" value="Genomic_DNA"/>
</dbReference>
<gene>
    <name evidence="12" type="primary">cydC</name>
    <name evidence="12" type="ORF">DC345_19365</name>
</gene>
<name>A0A329QQ90_9BACL</name>
<dbReference type="GO" id="GO:0005524">
    <property type="term" value="F:ATP binding"/>
    <property type="evidence" value="ECO:0007669"/>
    <property type="project" value="UniProtKB-KW"/>
</dbReference>
<feature type="transmembrane region" description="Helical" evidence="9">
    <location>
        <begin position="129"/>
        <end position="150"/>
    </location>
</feature>
<evidence type="ECO:0000256" key="2">
    <source>
        <dbReference type="ARBA" id="ARBA00022448"/>
    </source>
</evidence>
<keyword evidence="2" id="KW-0813">Transport</keyword>
<keyword evidence="8 9" id="KW-0472">Membrane</keyword>
<comment type="subcellular location">
    <subcellularLocation>
        <location evidence="1">Cell membrane</location>
        <topology evidence="1">Multi-pass membrane protein</topology>
    </subcellularLocation>
</comment>
<dbReference type="Proteomes" id="UP000250642">
    <property type="component" value="Unassembled WGS sequence"/>
</dbReference>
<dbReference type="PANTHER" id="PTHR24221:SF653">
    <property type="entry name" value="TRANSPORT ATP-BINDING PROTEIN CYDC"/>
    <property type="match status" value="1"/>
</dbReference>
<dbReference type="Gene3D" id="3.40.50.300">
    <property type="entry name" value="P-loop containing nucleotide triphosphate hydrolases"/>
    <property type="match status" value="1"/>
</dbReference>
<evidence type="ECO:0000256" key="5">
    <source>
        <dbReference type="ARBA" id="ARBA00022741"/>
    </source>
</evidence>
<evidence type="ECO:0000256" key="6">
    <source>
        <dbReference type="ARBA" id="ARBA00022840"/>
    </source>
</evidence>
<dbReference type="InterPro" id="IPR027417">
    <property type="entry name" value="P-loop_NTPase"/>
</dbReference>
<dbReference type="Pfam" id="PF00664">
    <property type="entry name" value="ABC_membrane"/>
    <property type="match status" value="1"/>
</dbReference>
<accession>A0A329QQ90</accession>